<keyword evidence="3" id="KW-0472">Membrane</keyword>
<evidence type="ECO:0000256" key="2">
    <source>
        <dbReference type="SAM" id="MobiDB-lite"/>
    </source>
</evidence>
<feature type="region of interest" description="Disordered" evidence="2">
    <location>
        <begin position="1339"/>
        <end position="1362"/>
    </location>
</feature>
<feature type="compositionally biased region" description="Low complexity" evidence="2">
    <location>
        <begin position="822"/>
        <end position="858"/>
    </location>
</feature>
<feature type="region of interest" description="Disordered" evidence="2">
    <location>
        <begin position="1050"/>
        <end position="1098"/>
    </location>
</feature>
<feature type="region of interest" description="Disordered" evidence="2">
    <location>
        <begin position="1408"/>
        <end position="1434"/>
    </location>
</feature>
<protein>
    <submittedName>
        <fullName evidence="4">Ubiquitination network signaling protein ac</fullName>
    </submittedName>
</protein>
<feature type="compositionally biased region" description="Low complexity" evidence="2">
    <location>
        <begin position="1414"/>
        <end position="1424"/>
    </location>
</feature>
<accession>A0AAD6NIM3</accession>
<evidence type="ECO:0000313" key="5">
    <source>
        <dbReference type="Proteomes" id="UP001221413"/>
    </source>
</evidence>
<keyword evidence="3" id="KW-0812">Transmembrane</keyword>
<dbReference type="EMBL" id="JAQGDS010000004">
    <property type="protein sequence ID" value="KAJ6260936.1"/>
    <property type="molecule type" value="Genomic_DNA"/>
</dbReference>
<evidence type="ECO:0000256" key="3">
    <source>
        <dbReference type="SAM" id="Phobius"/>
    </source>
</evidence>
<dbReference type="Proteomes" id="UP001221413">
    <property type="component" value="Unassembled WGS sequence"/>
</dbReference>
<organism evidence="4 5">
    <name type="scientific">Drechslerella dactyloides</name>
    <name type="common">Nematode-trapping fungus</name>
    <name type="synonym">Arthrobotrys dactyloides</name>
    <dbReference type="NCBI Taxonomy" id="74499"/>
    <lineage>
        <taxon>Eukaryota</taxon>
        <taxon>Fungi</taxon>
        <taxon>Dikarya</taxon>
        <taxon>Ascomycota</taxon>
        <taxon>Pezizomycotina</taxon>
        <taxon>Orbiliomycetes</taxon>
        <taxon>Orbiliales</taxon>
        <taxon>Orbiliaceae</taxon>
        <taxon>Drechslerella</taxon>
    </lineage>
</organism>
<feature type="transmembrane region" description="Helical" evidence="3">
    <location>
        <begin position="691"/>
        <end position="709"/>
    </location>
</feature>
<feature type="transmembrane region" description="Helical" evidence="3">
    <location>
        <begin position="629"/>
        <end position="650"/>
    </location>
</feature>
<feature type="region of interest" description="Disordered" evidence="2">
    <location>
        <begin position="385"/>
        <end position="524"/>
    </location>
</feature>
<feature type="compositionally biased region" description="Low complexity" evidence="2">
    <location>
        <begin position="467"/>
        <end position="480"/>
    </location>
</feature>
<feature type="region of interest" description="Disordered" evidence="2">
    <location>
        <begin position="206"/>
        <end position="231"/>
    </location>
</feature>
<keyword evidence="1" id="KW-0175">Coiled coil</keyword>
<feature type="compositionally biased region" description="Polar residues" evidence="2">
    <location>
        <begin position="1070"/>
        <end position="1082"/>
    </location>
</feature>
<feature type="compositionally biased region" description="Basic and acidic residues" evidence="2">
    <location>
        <begin position="407"/>
        <end position="419"/>
    </location>
</feature>
<feature type="compositionally biased region" description="Polar residues" evidence="2">
    <location>
        <begin position="435"/>
        <end position="457"/>
    </location>
</feature>
<reference evidence="4" key="1">
    <citation type="submission" date="2023-01" db="EMBL/GenBank/DDBJ databases">
        <title>The chitinases involved in constricting ring structure development in the nematode-trapping fungus Drechslerella dactyloides.</title>
        <authorList>
            <person name="Wang R."/>
            <person name="Zhang L."/>
            <person name="Tang P."/>
            <person name="Li S."/>
            <person name="Liang L."/>
        </authorList>
    </citation>
    <scope>NUCLEOTIDE SEQUENCE</scope>
    <source>
        <strain evidence="4">YMF1.00031</strain>
    </source>
</reference>
<comment type="caution">
    <text evidence="4">The sequence shown here is derived from an EMBL/GenBank/DDBJ whole genome shotgun (WGS) entry which is preliminary data.</text>
</comment>
<sequence>MDSSFDWMPLEHHQQDEGTCNTYIRFDEDAYPQYTPSDYSASSSEQASWGPDANLNLQPQAFWDLGRLGISSEANQHLDRDEYILQNRWNPEQHSDQDLPGVSSSFDCPPVGIKPQNSNNDCDIPNADFVPQDSIDVLSTTKDFLATFRTLGDWPATAMAVDMQPIRPLHPQPPKRQFDKSAQPMEPKPSVQNTVAPHAHLETLLSFPPSRASGGTADPSRATEPDLIAPDSTLLHSRVTTSREEPVELAEICQPEIILQHETRPISQEQLVAEVKGIYAGLVMVENRYFTSRISGHIHIALEGLHRAANDTKSPSNTRNASDNTQSGSMWVLYLFAGLLKVAERLGFEREVEFAYILVQKKWLKCQEDVKEFLRRRLTGSSNEAQPNVAEFRNHLDDKRKSIKRRHSEEDISEHDQQRPKFSHCCSDPVPPGQLFSNLGDSEAGASNTTRTVSDSQLRLLAMPRGSTSSNTKRSSNNQNLNSSTHNGGLAPSKRQQARSRASSNANTHVPAANTNGSASSLSSISSISQLSQTASDDVQSSGRTSIHQESPLGKLAVNGLAMAANNSSGNLSTGSIARMHVDGDGSTTTGSTTPQKRMIDLDSSVPSVSASDGHYKTILSSWPLIDSLTLLIILLQLPTTLLTLVHLLFASLSFVPHNLTLLGPNPGAPTFNYGAISNYIFQGQQGGPSVLTIIISDVIMAVVSMLLWPSARIFLVDLAQAVVALTLGAGSSGPGNSGAMRNAAVCASVVGISQILRERSQIAQHLGIPVPPAAGNELNTLAPSTQSPGTIRSALAVHIVAQGVMKAMRRWLTLRDPAEYAASHPTTSSSSSNIASSSLLSPANHGSSTAKASTASSVVPNTPKDPEAACPTTSTTSTTTKKKGKLGGWVRGQQPLWASLANIIVHLKEVEKLHAANANDSKPALSDTVSASEEPKVWITRIGSTEIEFGSNYHAPNTFLEDESVDKRFPFIVELNGIKWPQTTISKASGSGGSGGAEDSTISRTRDEEEWTAEISGLTPTTVYDISFIRRTTGEIIYSASVGTTAKQATNVDAPKEPAPLKPQRPLSPITTLHNSLNASRNKLEDQKRRIKVSKKANSRCISSLRSEIDSLKSRLGSGDKGDERARRRTLSLRDSVRRAEDETENLQMELQTLKELPEDQETEWEEKKKSWKSEKENLTISEKDATTMREQADRRISEIKSEITSTTTKRDKAARRVVNLRADLERTKMETAATAEEREKAKQRDLLKQRRQNIELEFSASIAKMEQGMVSFRQKARENYTNIRTLENSFMMQQQQAAQAQQLVMGSGATATDMAFPLAMQLNQSMSPRTAFGQQQIYNHPYGPFYGQPSPHNSGSFSNINNLQQQQNPIVSPFPSAYPTYDRGRSTSIFSMDSALTNLSDYDNGRKKSLPGAASSSSSSGSDNQEIDGYGNHIATSAGYFGAAEVSQPFAEKLKSGVAFPPLPPPSGHTSASPKSEAIAQ</sequence>
<evidence type="ECO:0000313" key="4">
    <source>
        <dbReference type="EMBL" id="KAJ6260936.1"/>
    </source>
</evidence>
<evidence type="ECO:0000256" key="1">
    <source>
        <dbReference type="SAM" id="Coils"/>
    </source>
</evidence>
<gene>
    <name evidence="4" type="ORF">Dda_3597</name>
</gene>
<feature type="coiled-coil region" evidence="1">
    <location>
        <begin position="1212"/>
        <end position="1246"/>
    </location>
</feature>
<feature type="region of interest" description="Disordered" evidence="2">
    <location>
        <begin position="1458"/>
        <end position="1483"/>
    </location>
</feature>
<name>A0AAD6NIM3_DREDA</name>
<keyword evidence="5" id="KW-1185">Reference proteome</keyword>
<feature type="region of interest" description="Disordered" evidence="2">
    <location>
        <begin position="985"/>
        <end position="1009"/>
    </location>
</feature>
<feature type="region of interest" description="Disordered" evidence="2">
    <location>
        <begin position="1153"/>
        <end position="1172"/>
    </location>
</feature>
<keyword evidence="3" id="KW-1133">Transmembrane helix</keyword>
<proteinExistence type="predicted"/>
<feature type="region of interest" description="Disordered" evidence="2">
    <location>
        <begin position="822"/>
        <end position="888"/>
    </location>
</feature>
<feature type="region of interest" description="Disordered" evidence="2">
    <location>
        <begin position="167"/>
        <end position="192"/>
    </location>
</feature>